<name>A0AAD4XUW4_9MAGN</name>
<comment type="caution">
    <text evidence="1">The sequence shown here is derived from an EMBL/GenBank/DDBJ whole genome shotgun (WGS) entry which is preliminary data.</text>
</comment>
<reference evidence="1" key="1">
    <citation type="submission" date="2022-04" db="EMBL/GenBank/DDBJ databases">
        <title>A functionally conserved STORR gene fusion in Papaver species that diverged 16.8 million years ago.</title>
        <authorList>
            <person name="Catania T."/>
        </authorList>
    </citation>
    <scope>NUCLEOTIDE SEQUENCE</scope>
    <source>
        <strain evidence="1">S-188037</strain>
    </source>
</reference>
<sequence>MQAYGKLKMALASKKWMRKHHFISKKPVTHYSRGTKPFSVFEPISSGHGRLHGHLVNLGLIDRINSNQWTKVYNW</sequence>
<evidence type="ECO:0000313" key="1">
    <source>
        <dbReference type="EMBL" id="KAI3947008.1"/>
    </source>
</evidence>
<gene>
    <name evidence="1" type="ORF">MKW98_003571</name>
</gene>
<accession>A0AAD4XUW4</accession>
<evidence type="ECO:0000313" key="2">
    <source>
        <dbReference type="Proteomes" id="UP001202328"/>
    </source>
</evidence>
<keyword evidence="2" id="KW-1185">Reference proteome</keyword>
<dbReference type="AlphaFoldDB" id="A0AAD4XUW4"/>
<organism evidence="1 2">
    <name type="scientific">Papaver atlanticum</name>
    <dbReference type="NCBI Taxonomy" id="357466"/>
    <lineage>
        <taxon>Eukaryota</taxon>
        <taxon>Viridiplantae</taxon>
        <taxon>Streptophyta</taxon>
        <taxon>Embryophyta</taxon>
        <taxon>Tracheophyta</taxon>
        <taxon>Spermatophyta</taxon>
        <taxon>Magnoliopsida</taxon>
        <taxon>Ranunculales</taxon>
        <taxon>Papaveraceae</taxon>
        <taxon>Papaveroideae</taxon>
        <taxon>Papaver</taxon>
    </lineage>
</organism>
<dbReference type="Proteomes" id="UP001202328">
    <property type="component" value="Unassembled WGS sequence"/>
</dbReference>
<dbReference type="EMBL" id="JAJJMB010003633">
    <property type="protein sequence ID" value="KAI3947008.1"/>
    <property type="molecule type" value="Genomic_DNA"/>
</dbReference>
<proteinExistence type="predicted"/>
<protein>
    <submittedName>
        <fullName evidence="1">Uncharacterized protein</fullName>
    </submittedName>
</protein>